<dbReference type="HAMAP" id="MF_01024">
    <property type="entry name" value="HisD"/>
    <property type="match status" value="1"/>
</dbReference>
<feature type="binding site" evidence="12 15">
    <location>
        <position position="129"/>
    </location>
    <ligand>
        <name>NAD(+)</name>
        <dbReference type="ChEBI" id="CHEBI:57540"/>
    </ligand>
</feature>
<keyword evidence="10 12" id="KW-0368">Histidine biosynthesis</keyword>
<feature type="binding site" evidence="12 17">
    <location>
        <position position="276"/>
    </location>
    <ligand>
        <name>Zn(2+)</name>
        <dbReference type="ChEBI" id="CHEBI:29105"/>
    </ligand>
</feature>
<evidence type="ECO:0000256" key="14">
    <source>
        <dbReference type="PIRSR" id="PIRSR000099-1"/>
    </source>
</evidence>
<keyword evidence="6 12" id="KW-0479">Metal-binding</keyword>
<evidence type="ECO:0000256" key="2">
    <source>
        <dbReference type="ARBA" id="ARBA00004940"/>
    </source>
</evidence>
<keyword evidence="7 12" id="KW-0862">Zinc</keyword>
<dbReference type="InterPro" id="IPR012131">
    <property type="entry name" value="Hstdl_DH"/>
</dbReference>
<dbReference type="GO" id="GO:0004399">
    <property type="term" value="F:histidinol dehydrogenase activity"/>
    <property type="evidence" value="ECO:0007669"/>
    <property type="project" value="UniProtKB-UniRule"/>
</dbReference>
<evidence type="ECO:0000256" key="6">
    <source>
        <dbReference type="ARBA" id="ARBA00022723"/>
    </source>
</evidence>
<evidence type="ECO:0000256" key="15">
    <source>
        <dbReference type="PIRSR" id="PIRSR000099-2"/>
    </source>
</evidence>
<dbReference type="RefSeq" id="WP_406831173.1">
    <property type="nucleotide sequence ID" value="NZ_CP157483.1"/>
</dbReference>
<dbReference type="InterPro" id="IPR016161">
    <property type="entry name" value="Ald_DH/histidinol_DH"/>
</dbReference>
<evidence type="ECO:0000256" key="18">
    <source>
        <dbReference type="RuleBase" id="RU004175"/>
    </source>
</evidence>
<sequence>MMSTIDLRGRVLGVRELRHLLPRAEFDVAAAVETVRPLCEDVRHRGAQALYDLGERFDGVRPTSLRVPSAVLAAALDTLAPDVRAALEESIRRARIVHEDQRRTTTTTTVAEGGTVSERWVPVDRVGLYVPGGRAVYPSSVVMNVVPAQIAEVGSLAVASPPQRENTGVFAGYPHPTVLAACALLGVDEVYAVGGAQAVAAFAYGFTDGEGEDAVVAEPVNLVTGPGNVYVTAAKRLLKGLIGIDSEAGTTEIAVLADDSADPVHVAADLISQAEHDPYAASVLVTDSAGLADAVAAAVERRVPATKHAERVRTALTGPQSGVVLVDDLDRGLDVVNAYAAEHLEIQTRDAAAVAARVRNAGAVFVGAYSPVSLGDYIAGSNHVLPTGGCACHSSGLSVQSFLRGIHVVDYSRAALQEVAHHVVTLSQAEDLPAHGEAVTARFDAS</sequence>
<proteinExistence type="inferred from homology"/>
<feature type="binding site" evidence="12 16">
    <location>
        <position position="273"/>
    </location>
    <ligand>
        <name>substrate</name>
    </ligand>
</feature>
<gene>
    <name evidence="12 19" type="primary">hisD</name>
    <name evidence="19" type="ORF">ABEG17_19545</name>
</gene>
<keyword evidence="8 12" id="KW-0560">Oxidoreductase</keyword>
<evidence type="ECO:0000256" key="4">
    <source>
        <dbReference type="ARBA" id="ARBA00012965"/>
    </source>
</evidence>
<dbReference type="Pfam" id="PF00815">
    <property type="entry name" value="Histidinol_dh"/>
    <property type="match status" value="1"/>
</dbReference>
<dbReference type="CDD" id="cd06572">
    <property type="entry name" value="Histidinol_dh"/>
    <property type="match status" value="1"/>
</dbReference>
<feature type="binding site" evidence="12 17">
    <location>
        <position position="273"/>
    </location>
    <ligand>
        <name>Zn(2+)</name>
        <dbReference type="ChEBI" id="CHEBI:29105"/>
    </ligand>
</feature>
<dbReference type="EMBL" id="CP157483">
    <property type="protein sequence ID" value="XBO43723.1"/>
    <property type="molecule type" value="Genomic_DNA"/>
</dbReference>
<comment type="function">
    <text evidence="1 12">Catalyzes the sequential NAD-dependent oxidations of L-histidinol to L-histidinaldehyde and then to L-histidine.</text>
</comment>
<dbReference type="Gene3D" id="3.40.50.1980">
    <property type="entry name" value="Nitrogenase molybdenum iron protein domain"/>
    <property type="match status" value="2"/>
</dbReference>
<dbReference type="PIRSF" id="PIRSF000099">
    <property type="entry name" value="Histidinol_dh"/>
    <property type="match status" value="1"/>
</dbReference>
<feature type="binding site" evidence="12 16">
    <location>
        <position position="343"/>
    </location>
    <ligand>
        <name>substrate</name>
    </ligand>
</feature>
<comment type="cofactor">
    <cofactor evidence="12 17">
        <name>Zn(2+)</name>
        <dbReference type="ChEBI" id="CHEBI:29105"/>
    </cofactor>
    <text evidence="12 17">Binds 1 zinc ion per subunit.</text>
</comment>
<feature type="binding site" evidence="12 16">
    <location>
        <position position="276"/>
    </location>
    <ligand>
        <name>substrate</name>
    </ligand>
</feature>
<feature type="binding site" evidence="12 15">
    <location>
        <position position="197"/>
    </location>
    <ligand>
        <name>NAD(+)</name>
        <dbReference type="ChEBI" id="CHEBI:57540"/>
    </ligand>
</feature>
<comment type="catalytic activity">
    <reaction evidence="11 12">
        <text>L-histidinol + 2 NAD(+) + H2O = L-histidine + 2 NADH + 3 H(+)</text>
        <dbReference type="Rhea" id="RHEA:20641"/>
        <dbReference type="ChEBI" id="CHEBI:15377"/>
        <dbReference type="ChEBI" id="CHEBI:15378"/>
        <dbReference type="ChEBI" id="CHEBI:57540"/>
        <dbReference type="ChEBI" id="CHEBI:57595"/>
        <dbReference type="ChEBI" id="CHEBI:57699"/>
        <dbReference type="ChEBI" id="CHEBI:57945"/>
        <dbReference type="EC" id="1.1.1.23"/>
    </reaction>
</comment>
<dbReference type="PRINTS" id="PR00083">
    <property type="entry name" value="HOLDHDRGNASE"/>
</dbReference>
<dbReference type="PANTHER" id="PTHR21256">
    <property type="entry name" value="HISTIDINOL DEHYDROGENASE HDH"/>
    <property type="match status" value="1"/>
</dbReference>
<evidence type="ECO:0000256" key="1">
    <source>
        <dbReference type="ARBA" id="ARBA00003850"/>
    </source>
</evidence>
<dbReference type="NCBIfam" id="TIGR00069">
    <property type="entry name" value="hisD"/>
    <property type="match status" value="1"/>
</dbReference>
<evidence type="ECO:0000256" key="17">
    <source>
        <dbReference type="PIRSR" id="PIRSR000099-4"/>
    </source>
</evidence>
<evidence type="ECO:0000256" key="11">
    <source>
        <dbReference type="ARBA" id="ARBA00049489"/>
    </source>
</evidence>
<feature type="binding site" evidence="12 16">
    <location>
        <position position="430"/>
    </location>
    <ligand>
        <name>substrate</name>
    </ligand>
</feature>
<evidence type="ECO:0000256" key="7">
    <source>
        <dbReference type="ARBA" id="ARBA00022833"/>
    </source>
</evidence>
<dbReference type="SUPFAM" id="SSF53720">
    <property type="entry name" value="ALDH-like"/>
    <property type="match status" value="1"/>
</dbReference>
<accession>A0AAU7JTF3</accession>
<keyword evidence="12" id="KW-0028">Amino-acid biosynthesis</keyword>
<dbReference type="EC" id="1.1.1.23" evidence="4 12"/>
<dbReference type="AlphaFoldDB" id="A0AAU7JTF3"/>
<evidence type="ECO:0000256" key="10">
    <source>
        <dbReference type="ARBA" id="ARBA00023102"/>
    </source>
</evidence>
<dbReference type="InterPro" id="IPR022695">
    <property type="entry name" value="Histidinol_DH_monofunct"/>
</dbReference>
<feature type="binding site" evidence="12 16">
    <location>
        <position position="435"/>
    </location>
    <ligand>
        <name>substrate</name>
    </ligand>
</feature>
<name>A0AAU7JTF3_9MICO</name>
<evidence type="ECO:0000256" key="3">
    <source>
        <dbReference type="ARBA" id="ARBA00010178"/>
    </source>
</evidence>
<feature type="active site" description="Proton acceptor" evidence="12 14">
    <location>
        <position position="343"/>
    </location>
</feature>
<dbReference type="InterPro" id="IPR001692">
    <property type="entry name" value="Histidinol_DH_CS"/>
</dbReference>
<comment type="similarity">
    <text evidence="3 12 13 18">Belongs to the histidinol dehydrogenase family.</text>
</comment>
<dbReference type="Gene3D" id="1.20.5.1300">
    <property type="match status" value="1"/>
</dbReference>
<dbReference type="FunFam" id="3.40.50.1980:FF:000001">
    <property type="entry name" value="Histidinol dehydrogenase"/>
    <property type="match status" value="1"/>
</dbReference>
<evidence type="ECO:0000313" key="19">
    <source>
        <dbReference type="EMBL" id="XBO43723.1"/>
    </source>
</evidence>
<protein>
    <recommendedName>
        <fullName evidence="5 12">Histidinol dehydrogenase</fullName>
        <shortName evidence="12">HDH</shortName>
        <ecNumber evidence="4 12">1.1.1.23</ecNumber>
    </recommendedName>
</protein>
<feature type="binding site" evidence="12 17">
    <location>
        <position position="435"/>
    </location>
    <ligand>
        <name>Zn(2+)</name>
        <dbReference type="ChEBI" id="CHEBI:29105"/>
    </ligand>
</feature>
<dbReference type="PROSITE" id="PS00611">
    <property type="entry name" value="HISOL_DEHYDROGENASE"/>
    <property type="match status" value="1"/>
</dbReference>
<feature type="binding site" evidence="12 16">
    <location>
        <position position="376"/>
    </location>
    <ligand>
        <name>substrate</name>
    </ligand>
</feature>
<comment type="pathway">
    <text evidence="2 12">Amino-acid biosynthesis; L-histidine biosynthesis; L-histidine from 5-phospho-alpha-D-ribose 1-diphosphate: step 9/9.</text>
</comment>
<feature type="binding site" evidence="12 17">
    <location>
        <position position="376"/>
    </location>
    <ligand>
        <name>Zn(2+)</name>
        <dbReference type="ChEBI" id="CHEBI:29105"/>
    </ligand>
</feature>
<organism evidence="19">
    <name type="scientific">Pedococcus sp. KACC 23699</name>
    <dbReference type="NCBI Taxonomy" id="3149228"/>
    <lineage>
        <taxon>Bacteria</taxon>
        <taxon>Bacillati</taxon>
        <taxon>Actinomycetota</taxon>
        <taxon>Actinomycetes</taxon>
        <taxon>Micrococcales</taxon>
        <taxon>Intrasporangiaceae</taxon>
        <taxon>Pedococcus</taxon>
    </lineage>
</organism>
<feature type="binding site" evidence="12 15">
    <location>
        <position position="228"/>
    </location>
    <ligand>
        <name>NAD(+)</name>
        <dbReference type="ChEBI" id="CHEBI:57540"/>
    </ligand>
</feature>
<evidence type="ECO:0000256" key="16">
    <source>
        <dbReference type="PIRSR" id="PIRSR000099-3"/>
    </source>
</evidence>
<evidence type="ECO:0000256" key="12">
    <source>
        <dbReference type="HAMAP-Rule" id="MF_01024"/>
    </source>
</evidence>
<evidence type="ECO:0000256" key="9">
    <source>
        <dbReference type="ARBA" id="ARBA00023027"/>
    </source>
</evidence>
<evidence type="ECO:0000256" key="8">
    <source>
        <dbReference type="ARBA" id="ARBA00023002"/>
    </source>
</evidence>
<dbReference type="GO" id="GO:0000105">
    <property type="term" value="P:L-histidine biosynthetic process"/>
    <property type="evidence" value="ECO:0007669"/>
    <property type="project" value="UniProtKB-UniRule"/>
</dbReference>
<dbReference type="GO" id="GO:0051287">
    <property type="term" value="F:NAD binding"/>
    <property type="evidence" value="ECO:0007669"/>
    <property type="project" value="InterPro"/>
</dbReference>
<dbReference type="PANTHER" id="PTHR21256:SF2">
    <property type="entry name" value="HISTIDINE BIOSYNTHESIS TRIFUNCTIONAL PROTEIN"/>
    <property type="match status" value="1"/>
</dbReference>
<evidence type="ECO:0000256" key="5">
    <source>
        <dbReference type="ARBA" id="ARBA00016531"/>
    </source>
</evidence>
<evidence type="ECO:0000256" key="13">
    <source>
        <dbReference type="PIRNR" id="PIRNR000099"/>
    </source>
</evidence>
<reference evidence="19" key="1">
    <citation type="submission" date="2024-05" db="EMBL/GenBank/DDBJ databases">
        <authorList>
            <person name="Kim S."/>
            <person name="Heo J."/>
            <person name="Choi H."/>
            <person name="Choi Y."/>
            <person name="Kwon S.-W."/>
            <person name="Kim Y."/>
        </authorList>
    </citation>
    <scope>NUCLEOTIDE SEQUENCE</scope>
    <source>
        <strain evidence="19">KACC 23699</strain>
    </source>
</reference>
<keyword evidence="9 12" id="KW-0520">NAD</keyword>
<feature type="active site" description="Proton acceptor" evidence="12 14">
    <location>
        <position position="342"/>
    </location>
</feature>
<dbReference type="GO" id="GO:0005829">
    <property type="term" value="C:cytosol"/>
    <property type="evidence" value="ECO:0007669"/>
    <property type="project" value="TreeGrafter"/>
</dbReference>
<dbReference type="GO" id="GO:0008270">
    <property type="term" value="F:zinc ion binding"/>
    <property type="evidence" value="ECO:0007669"/>
    <property type="project" value="UniProtKB-UniRule"/>
</dbReference>
<feature type="binding site" evidence="12 16">
    <location>
        <position position="251"/>
    </location>
    <ligand>
        <name>substrate</name>
    </ligand>
</feature>